<gene>
    <name evidence="10" type="ORF">LY89DRAFT_697000</name>
</gene>
<protein>
    <submittedName>
        <fullName evidence="10">Glycosyltransferase family 71 protein</fullName>
    </submittedName>
</protein>
<evidence type="ECO:0000256" key="3">
    <source>
        <dbReference type="ARBA" id="ARBA00009105"/>
    </source>
</evidence>
<dbReference type="GO" id="GO:0046354">
    <property type="term" value="P:mannan biosynthetic process"/>
    <property type="evidence" value="ECO:0007669"/>
    <property type="project" value="TreeGrafter"/>
</dbReference>
<keyword evidence="11" id="KW-1185">Reference proteome</keyword>
<dbReference type="AlphaFoldDB" id="A0A194XD51"/>
<evidence type="ECO:0000256" key="9">
    <source>
        <dbReference type="ARBA" id="ARBA00023136"/>
    </source>
</evidence>
<keyword evidence="5" id="KW-0812">Transmembrane</keyword>
<dbReference type="InterPro" id="IPR022751">
    <property type="entry name" value="Alpha_mannosyltransferase"/>
</dbReference>
<dbReference type="Proteomes" id="UP000070700">
    <property type="component" value="Unassembled WGS sequence"/>
</dbReference>
<name>A0A194XD51_MOLSC</name>
<evidence type="ECO:0000256" key="1">
    <source>
        <dbReference type="ARBA" id="ARBA00004323"/>
    </source>
</evidence>
<dbReference type="InParanoid" id="A0A194XD51"/>
<evidence type="ECO:0000256" key="6">
    <source>
        <dbReference type="ARBA" id="ARBA00022968"/>
    </source>
</evidence>
<evidence type="ECO:0000256" key="5">
    <source>
        <dbReference type="ARBA" id="ARBA00022692"/>
    </source>
</evidence>
<dbReference type="KEGG" id="psco:LY89DRAFT_697000"/>
<evidence type="ECO:0000256" key="4">
    <source>
        <dbReference type="ARBA" id="ARBA00022679"/>
    </source>
</evidence>
<dbReference type="SUPFAM" id="SSF53448">
    <property type="entry name" value="Nucleotide-diphospho-sugar transferases"/>
    <property type="match status" value="1"/>
</dbReference>
<dbReference type="Pfam" id="PF11051">
    <property type="entry name" value="Mannosyl_trans3"/>
    <property type="match status" value="2"/>
</dbReference>
<keyword evidence="6" id="KW-0735">Signal-anchor</keyword>
<dbReference type="GeneID" id="28826598"/>
<dbReference type="GO" id="GO:0000139">
    <property type="term" value="C:Golgi membrane"/>
    <property type="evidence" value="ECO:0007669"/>
    <property type="project" value="UniProtKB-SubCell"/>
</dbReference>
<dbReference type="InterPro" id="IPR029044">
    <property type="entry name" value="Nucleotide-diphossugar_trans"/>
</dbReference>
<dbReference type="RefSeq" id="XP_018072037.1">
    <property type="nucleotide sequence ID" value="XM_018216872.1"/>
</dbReference>
<accession>A0A194XD51</accession>
<dbReference type="STRING" id="149040.A0A194XD51"/>
<dbReference type="FunCoup" id="A0A194XD51">
    <property type="interactions" value="77"/>
</dbReference>
<dbReference type="PANTHER" id="PTHR31646:SF1">
    <property type="entry name" value="ALPHA-1,2-MANNOSYLTRANSFERASE MNN2"/>
    <property type="match status" value="1"/>
</dbReference>
<evidence type="ECO:0000256" key="2">
    <source>
        <dbReference type="ARBA" id="ARBA00004922"/>
    </source>
</evidence>
<organism evidence="10 11">
    <name type="scientific">Mollisia scopiformis</name>
    <name type="common">Conifer needle endophyte fungus</name>
    <name type="synonym">Phialocephala scopiformis</name>
    <dbReference type="NCBI Taxonomy" id="149040"/>
    <lineage>
        <taxon>Eukaryota</taxon>
        <taxon>Fungi</taxon>
        <taxon>Dikarya</taxon>
        <taxon>Ascomycota</taxon>
        <taxon>Pezizomycotina</taxon>
        <taxon>Leotiomycetes</taxon>
        <taxon>Helotiales</taxon>
        <taxon>Mollisiaceae</taxon>
        <taxon>Mollisia</taxon>
    </lineage>
</organism>
<proteinExistence type="inferred from homology"/>
<keyword evidence="9" id="KW-0472">Membrane</keyword>
<evidence type="ECO:0000256" key="8">
    <source>
        <dbReference type="ARBA" id="ARBA00023034"/>
    </source>
</evidence>
<dbReference type="PANTHER" id="PTHR31646">
    <property type="entry name" value="ALPHA-1,2-MANNOSYLTRANSFERASE MNN2"/>
    <property type="match status" value="1"/>
</dbReference>
<sequence>MTLAAGPRFSRQATNAYASRPIDVTDFSWFTPKSPFWHAFAPKLHAAKPKCAPPKLSHKAVTGLAVAGSVYHPTNLLEMSDEDVLSMKRSHALFLDMLDYDTSHLSFTPGTQGIVTTAGGAYFPVLLTSLLLLRQTGSALPVEIFILDDSEYESLVCESVFPQLGATCILLSPFLASSNYKFVVEGYQIKILSILFSSFEHVLFLDADNFPVSDPEPLFSSSAYTSAGLVLWKDFWKPTFSPHFVNITSTEPSLENTIEAGQILVSRRERARTLMLAAYYNIWGEWYFDLITQGGPGEGDKDTFLPAARAVGEEVYVVGRGPEYLGARGNGAAVLQFDAVGDWACAKERVAPLFIHASWPPKLNALHNVRSERQWGSEEHALSLFGADMEKVAWGFMIEMACEGEFWDWGEGNKTSTGVCEQTRGCFRNMFGQEYIFKAGVRNESFES</sequence>
<keyword evidence="4 10" id="KW-0808">Transferase</keyword>
<comment type="similarity">
    <text evidence="3">Belongs to the MNN1/MNT family.</text>
</comment>
<comment type="subcellular location">
    <subcellularLocation>
        <location evidence="1">Golgi apparatus membrane</location>
        <topology evidence="1">Single-pass type II membrane protein</topology>
    </subcellularLocation>
</comment>
<comment type="pathway">
    <text evidence="2">Protein modification; protein glycosylation.</text>
</comment>
<evidence type="ECO:0000256" key="7">
    <source>
        <dbReference type="ARBA" id="ARBA00022989"/>
    </source>
</evidence>
<keyword evidence="7" id="KW-1133">Transmembrane helix</keyword>
<keyword evidence="8" id="KW-0333">Golgi apparatus</keyword>
<evidence type="ECO:0000313" key="10">
    <source>
        <dbReference type="EMBL" id="KUJ17682.1"/>
    </source>
</evidence>
<evidence type="ECO:0000313" key="11">
    <source>
        <dbReference type="Proteomes" id="UP000070700"/>
    </source>
</evidence>
<reference evidence="10 11" key="1">
    <citation type="submission" date="2015-10" db="EMBL/GenBank/DDBJ databases">
        <title>Full genome of DAOMC 229536 Phialocephala scopiformis, a fungal endophyte of spruce producing the potent anti-insectan compound rugulosin.</title>
        <authorList>
            <consortium name="DOE Joint Genome Institute"/>
            <person name="Walker A.K."/>
            <person name="Frasz S.L."/>
            <person name="Seifert K.A."/>
            <person name="Miller J.D."/>
            <person name="Mondo S.J."/>
            <person name="Labutti K."/>
            <person name="Lipzen A."/>
            <person name="Dockter R."/>
            <person name="Kennedy M."/>
            <person name="Grigoriev I.V."/>
            <person name="Spatafora J.W."/>
        </authorList>
    </citation>
    <scope>NUCLEOTIDE SEQUENCE [LARGE SCALE GENOMIC DNA]</scope>
    <source>
        <strain evidence="10 11">CBS 120377</strain>
    </source>
</reference>
<dbReference type="GO" id="GO:0000026">
    <property type="term" value="F:alpha-1,2-mannosyltransferase activity"/>
    <property type="evidence" value="ECO:0007669"/>
    <property type="project" value="TreeGrafter"/>
</dbReference>
<dbReference type="OrthoDB" id="430354at2759"/>
<dbReference type="EMBL" id="KQ947414">
    <property type="protein sequence ID" value="KUJ17682.1"/>
    <property type="molecule type" value="Genomic_DNA"/>
</dbReference>